<dbReference type="EMBL" id="CADEAL010001347">
    <property type="protein sequence ID" value="CAB1431548.1"/>
    <property type="molecule type" value="Genomic_DNA"/>
</dbReference>
<name>A0A9N7UK46_PLEPL</name>
<evidence type="ECO:0000313" key="1">
    <source>
        <dbReference type="EMBL" id="CAB1431548.1"/>
    </source>
</evidence>
<keyword evidence="2" id="KW-1185">Reference proteome</keyword>
<accession>A0A9N7UK46</accession>
<comment type="caution">
    <text evidence="1">The sequence shown here is derived from an EMBL/GenBank/DDBJ whole genome shotgun (WGS) entry which is preliminary data.</text>
</comment>
<organism evidence="1 2">
    <name type="scientific">Pleuronectes platessa</name>
    <name type="common">European plaice</name>
    <dbReference type="NCBI Taxonomy" id="8262"/>
    <lineage>
        <taxon>Eukaryota</taxon>
        <taxon>Metazoa</taxon>
        <taxon>Chordata</taxon>
        <taxon>Craniata</taxon>
        <taxon>Vertebrata</taxon>
        <taxon>Euteleostomi</taxon>
        <taxon>Actinopterygii</taxon>
        <taxon>Neopterygii</taxon>
        <taxon>Teleostei</taxon>
        <taxon>Neoteleostei</taxon>
        <taxon>Acanthomorphata</taxon>
        <taxon>Carangaria</taxon>
        <taxon>Pleuronectiformes</taxon>
        <taxon>Pleuronectoidei</taxon>
        <taxon>Pleuronectidae</taxon>
        <taxon>Pleuronectes</taxon>
    </lineage>
</organism>
<sequence length="125" mass="14062">MRLCDLKKFRVCGSILCVPAAPPPSCQSFTRAAAIIVEKVHLRRSRSNHFNNPGTLTPGLFVPCGSSTQEKVASETADDYDRHQLPMNASLSCLYDFLHQEVASLFDLDLSKNARRRDLNPWLMR</sequence>
<gene>
    <name evidence="1" type="ORF">PLEPLA_LOCUS19605</name>
</gene>
<reference evidence="1" key="1">
    <citation type="submission" date="2020-03" db="EMBL/GenBank/DDBJ databases">
        <authorList>
            <person name="Weist P."/>
        </authorList>
    </citation>
    <scope>NUCLEOTIDE SEQUENCE</scope>
</reference>
<dbReference type="Proteomes" id="UP001153269">
    <property type="component" value="Unassembled WGS sequence"/>
</dbReference>
<proteinExistence type="predicted"/>
<protein>
    <submittedName>
        <fullName evidence="1">Uncharacterized protein</fullName>
    </submittedName>
</protein>
<dbReference type="AlphaFoldDB" id="A0A9N7UK46"/>
<evidence type="ECO:0000313" key="2">
    <source>
        <dbReference type="Proteomes" id="UP001153269"/>
    </source>
</evidence>